<dbReference type="Pfam" id="PF01535">
    <property type="entry name" value="PPR"/>
    <property type="match status" value="2"/>
</dbReference>
<comment type="caution">
    <text evidence="3">The sequence shown here is derived from an EMBL/GenBank/DDBJ whole genome shotgun (WGS) entry which is preliminary data.</text>
</comment>
<dbReference type="InterPro" id="IPR002885">
    <property type="entry name" value="PPR_rpt"/>
</dbReference>
<dbReference type="InterPro" id="IPR046960">
    <property type="entry name" value="PPR_At4g14850-like_plant"/>
</dbReference>
<dbReference type="FunFam" id="1.25.40.10:FF:002536">
    <property type="entry name" value="Tetratricopeptide repeat (TPR)-like superfamily protein"/>
    <property type="match status" value="1"/>
</dbReference>
<dbReference type="PANTHER" id="PTHR47926">
    <property type="entry name" value="PENTATRICOPEPTIDE REPEAT-CONTAINING PROTEIN"/>
    <property type="match status" value="1"/>
</dbReference>
<accession>A0A6A3AD22</accession>
<evidence type="ECO:0000256" key="1">
    <source>
        <dbReference type="ARBA" id="ARBA00022737"/>
    </source>
</evidence>
<evidence type="ECO:0000313" key="4">
    <source>
        <dbReference type="Proteomes" id="UP000436088"/>
    </source>
</evidence>
<dbReference type="PANTHER" id="PTHR47926:SF408">
    <property type="entry name" value="DYW DOMAIN-CONTAINING PROTEIN"/>
    <property type="match status" value="1"/>
</dbReference>
<keyword evidence="1" id="KW-0677">Repeat</keyword>
<evidence type="ECO:0000256" key="2">
    <source>
        <dbReference type="PROSITE-ProRule" id="PRU00708"/>
    </source>
</evidence>
<dbReference type="InterPro" id="IPR046848">
    <property type="entry name" value="E_motif"/>
</dbReference>
<dbReference type="Pfam" id="PF20431">
    <property type="entry name" value="E_motif"/>
    <property type="match status" value="1"/>
</dbReference>
<gene>
    <name evidence="3" type="ORF">F3Y22_tig00110528pilonHSYRG00197</name>
</gene>
<dbReference type="Proteomes" id="UP000436088">
    <property type="component" value="Unassembled WGS sequence"/>
</dbReference>
<name>A0A6A3AD22_HIBSY</name>
<organism evidence="3 4">
    <name type="scientific">Hibiscus syriacus</name>
    <name type="common">Rose of Sharon</name>
    <dbReference type="NCBI Taxonomy" id="106335"/>
    <lineage>
        <taxon>Eukaryota</taxon>
        <taxon>Viridiplantae</taxon>
        <taxon>Streptophyta</taxon>
        <taxon>Embryophyta</taxon>
        <taxon>Tracheophyta</taxon>
        <taxon>Spermatophyta</taxon>
        <taxon>Magnoliopsida</taxon>
        <taxon>eudicotyledons</taxon>
        <taxon>Gunneridae</taxon>
        <taxon>Pentapetalae</taxon>
        <taxon>rosids</taxon>
        <taxon>malvids</taxon>
        <taxon>Malvales</taxon>
        <taxon>Malvaceae</taxon>
        <taxon>Malvoideae</taxon>
        <taxon>Hibiscus</taxon>
    </lineage>
</organism>
<dbReference type="Gene3D" id="1.25.40.10">
    <property type="entry name" value="Tetratricopeptide repeat domain"/>
    <property type="match status" value="2"/>
</dbReference>
<feature type="repeat" description="PPR" evidence="2">
    <location>
        <begin position="54"/>
        <end position="88"/>
    </location>
</feature>
<feature type="repeat" description="PPR" evidence="2">
    <location>
        <begin position="89"/>
        <end position="123"/>
    </location>
</feature>
<dbReference type="GO" id="GO:0003723">
    <property type="term" value="F:RNA binding"/>
    <property type="evidence" value="ECO:0007669"/>
    <property type="project" value="InterPro"/>
</dbReference>
<dbReference type="EMBL" id="VEPZ02001019">
    <property type="protein sequence ID" value="KAE8701647.1"/>
    <property type="molecule type" value="Genomic_DNA"/>
</dbReference>
<dbReference type="NCBIfam" id="TIGR00756">
    <property type="entry name" value="PPR"/>
    <property type="match status" value="3"/>
</dbReference>
<dbReference type="InterPro" id="IPR011990">
    <property type="entry name" value="TPR-like_helical_dom_sf"/>
</dbReference>
<sequence length="290" mass="32498">MGDFKEGEKIHGFIRNQKLDSNVQVCNAVIDMYANCGFVDKACGVFDNMGCMKCLVTWNTMIMAFARDGDGHKALKLFEQMEKDGVQPDAVTYLAVLCACNHAGLVEDALRLFHTIGKHGVKPNVKHYGSLVDLLGRAESLKEAYNLINSMSMVPDLVSWQSLLGACRIYKDVEMAEIASRNLVEMGSNNCRDFVLLSNVYAAHERWNDVGRVRDSMKNRDVKKVPGFSYIEADGLMHKFFTCDKSNARWKETYLKLDEIRFKIKELGYVAETSFVLHDIGGGGEPTVLS</sequence>
<proteinExistence type="predicted"/>
<dbReference type="AlphaFoldDB" id="A0A6A3AD22"/>
<protein>
    <submittedName>
        <fullName evidence="3">Pentatricopeptide repeat-containing protein</fullName>
    </submittedName>
</protein>
<dbReference type="PROSITE" id="PS51375">
    <property type="entry name" value="PPR"/>
    <property type="match status" value="2"/>
</dbReference>
<dbReference type="Pfam" id="PF13041">
    <property type="entry name" value="PPR_2"/>
    <property type="match status" value="1"/>
</dbReference>
<reference evidence="3" key="1">
    <citation type="submission" date="2019-09" db="EMBL/GenBank/DDBJ databases">
        <title>Draft genome information of white flower Hibiscus syriacus.</title>
        <authorList>
            <person name="Kim Y.-M."/>
        </authorList>
    </citation>
    <scope>NUCLEOTIDE SEQUENCE [LARGE SCALE GENOMIC DNA]</scope>
    <source>
        <strain evidence="3">YM2019G1</strain>
    </source>
</reference>
<keyword evidence="4" id="KW-1185">Reference proteome</keyword>
<evidence type="ECO:0000313" key="3">
    <source>
        <dbReference type="EMBL" id="KAE8701647.1"/>
    </source>
</evidence>
<dbReference type="GO" id="GO:0009451">
    <property type="term" value="P:RNA modification"/>
    <property type="evidence" value="ECO:0007669"/>
    <property type="project" value="InterPro"/>
</dbReference>